<feature type="transmembrane region" description="Helical" evidence="1">
    <location>
        <begin position="111"/>
        <end position="131"/>
    </location>
</feature>
<reference evidence="2" key="1">
    <citation type="submission" date="2022-01" db="EMBL/GenBank/DDBJ databases">
        <authorList>
            <person name="Jo J.-H."/>
            <person name="Im W.-T."/>
        </authorList>
    </citation>
    <scope>NUCLEOTIDE SEQUENCE</scope>
    <source>
        <strain evidence="2">NA20</strain>
    </source>
</reference>
<dbReference type="EMBL" id="JAKLTR010000006">
    <property type="protein sequence ID" value="MCG2614983.1"/>
    <property type="molecule type" value="Genomic_DNA"/>
</dbReference>
<sequence length="304" mass="32776">MSNLRDKLENYEVTPPANAWDKITTALDEAHQTDQFPARLHAMEVEPPATAWNKILSALDETDQVDPFATRLYSMEVDPPASAWSKIAASFEQGQPAEAIIVSQPSRFKQYLRYAAAAIVIGAVAFGILRWTGSSSDDPTGPSIAAKPATPAVTAPVQTAGTSVPSAVPTGAVDEQVKTVSTGKLIARLDRPYKANRRANAEIGSAVYNAAANTSRSLYTYGDNVPSMADRYIMLMTPDGNFIRMSKKWGNLVCCVSGEDPDADCKDQLKKWQEKMATSALTTSAGNFIDILQLVNSLDEGAEL</sequence>
<dbReference type="Proteomes" id="UP001165367">
    <property type="component" value="Unassembled WGS sequence"/>
</dbReference>
<keyword evidence="3" id="KW-1185">Reference proteome</keyword>
<evidence type="ECO:0008006" key="4">
    <source>
        <dbReference type="Google" id="ProtNLM"/>
    </source>
</evidence>
<organism evidence="2 3">
    <name type="scientific">Terrimonas ginsenosidimutans</name>
    <dbReference type="NCBI Taxonomy" id="2908004"/>
    <lineage>
        <taxon>Bacteria</taxon>
        <taxon>Pseudomonadati</taxon>
        <taxon>Bacteroidota</taxon>
        <taxon>Chitinophagia</taxon>
        <taxon>Chitinophagales</taxon>
        <taxon>Chitinophagaceae</taxon>
        <taxon>Terrimonas</taxon>
    </lineage>
</organism>
<dbReference type="RefSeq" id="WP_237871902.1">
    <property type="nucleotide sequence ID" value="NZ_JAKLTR010000006.1"/>
</dbReference>
<evidence type="ECO:0000313" key="2">
    <source>
        <dbReference type="EMBL" id="MCG2614983.1"/>
    </source>
</evidence>
<gene>
    <name evidence="2" type="ORF">LZZ85_11850</name>
</gene>
<comment type="caution">
    <text evidence="2">The sequence shown here is derived from an EMBL/GenBank/DDBJ whole genome shotgun (WGS) entry which is preliminary data.</text>
</comment>
<accession>A0ABS9KRP9</accession>
<name>A0ABS9KRP9_9BACT</name>
<keyword evidence="1" id="KW-1133">Transmembrane helix</keyword>
<keyword evidence="1" id="KW-0472">Membrane</keyword>
<keyword evidence="1" id="KW-0812">Transmembrane</keyword>
<evidence type="ECO:0000313" key="3">
    <source>
        <dbReference type="Proteomes" id="UP001165367"/>
    </source>
</evidence>
<protein>
    <recommendedName>
        <fullName evidence="4">Anti sigma-E protein RseA N-terminal domain-containing protein</fullName>
    </recommendedName>
</protein>
<evidence type="ECO:0000256" key="1">
    <source>
        <dbReference type="SAM" id="Phobius"/>
    </source>
</evidence>
<proteinExistence type="predicted"/>